<gene>
    <name evidence="7" type="ORF">ABMA27_007369</name>
</gene>
<dbReference type="EMBL" id="JBEUOH010000020">
    <property type="protein sequence ID" value="KAL0869052.1"/>
    <property type="molecule type" value="Genomic_DNA"/>
</dbReference>
<evidence type="ECO:0000256" key="5">
    <source>
        <dbReference type="ARBA" id="ARBA00042605"/>
    </source>
</evidence>
<evidence type="ECO:0000256" key="2">
    <source>
        <dbReference type="ARBA" id="ARBA00022898"/>
    </source>
</evidence>
<keyword evidence="2" id="KW-0663">Pyridoxal phosphate</keyword>
<evidence type="ECO:0000256" key="4">
    <source>
        <dbReference type="ARBA" id="ARBA00041766"/>
    </source>
</evidence>
<keyword evidence="8" id="KW-1185">Reference proteome</keyword>
<dbReference type="Pfam" id="PF00291">
    <property type="entry name" value="PALP"/>
    <property type="match status" value="1"/>
</dbReference>
<dbReference type="Gene3D" id="3.40.50.1100">
    <property type="match status" value="2"/>
</dbReference>
<organism evidence="7 8">
    <name type="scientific">Loxostege sticticalis</name>
    <name type="common">Beet webworm moth</name>
    <dbReference type="NCBI Taxonomy" id="481309"/>
    <lineage>
        <taxon>Eukaryota</taxon>
        <taxon>Metazoa</taxon>
        <taxon>Ecdysozoa</taxon>
        <taxon>Arthropoda</taxon>
        <taxon>Hexapoda</taxon>
        <taxon>Insecta</taxon>
        <taxon>Pterygota</taxon>
        <taxon>Neoptera</taxon>
        <taxon>Endopterygota</taxon>
        <taxon>Lepidoptera</taxon>
        <taxon>Glossata</taxon>
        <taxon>Ditrysia</taxon>
        <taxon>Pyraloidea</taxon>
        <taxon>Crambidae</taxon>
        <taxon>Pyraustinae</taxon>
        <taxon>Loxostege</taxon>
    </lineage>
</organism>
<dbReference type="PANTHER" id="PTHR48078:SF19">
    <property type="entry name" value="ACT DOMAIN-CONTAINING PROTEIN"/>
    <property type="match status" value="1"/>
</dbReference>
<name>A0ABR3HFN0_LOXSC</name>
<sequence>MQKQNEKVIPFSEDKEPLGVAPGVLAKRDIVKTSTWCPNPKPDIEFDQWCDPLNPKTITYKDVLKAAAAIKEGIPRTSLVKSRFCQRFRIDLYYKYEIFHQTGSFHERGALYSLMMLSKEQKKKGVITASLGNWAMALAYQGLILNIPVMVVLPVQTLLSTVEKCEDFGATVILNGINLAESKRHAFVLLAENGRTYINGYDHPHVIAASGTIGLEIMHQLPQAEVVLVPVGGGGLIAGVAAAIKHINPQVLIYGIEPDKCCCFFKAMENEYPYQTAIGRSVAESLGVPNAGWNAFHTARSLIDKMVLVNDDWISRAVLHLADDEKIVTEGAGASSLSALMADPDIVPEIRGKSVVCIITGGNIDSITLPRCFERAKAVEGRLVKLTVTLPADSMKEQLKVLSMVANVGCNVLQSYIEHSWLTENDFKTIYLTLIIETYSLDHACSLKRVMERLFPNICNFLEEPFSPIPTCACFPKRFL</sequence>
<dbReference type="CDD" id="cd01562">
    <property type="entry name" value="Thr-dehyd"/>
    <property type="match status" value="1"/>
</dbReference>
<evidence type="ECO:0000313" key="8">
    <source>
        <dbReference type="Proteomes" id="UP001549920"/>
    </source>
</evidence>
<reference evidence="7 8" key="1">
    <citation type="submission" date="2024-06" db="EMBL/GenBank/DDBJ databases">
        <title>A chromosome-level genome assembly of beet webworm, Loxostege sticticalis.</title>
        <authorList>
            <person name="Zhang Y."/>
        </authorList>
    </citation>
    <scope>NUCLEOTIDE SEQUENCE [LARGE SCALE GENOMIC DNA]</scope>
    <source>
        <strain evidence="7">AQ026</strain>
        <tissue evidence="7">Whole body</tissue>
    </source>
</reference>
<comment type="caution">
    <text evidence="7">The sequence shown here is derived from an EMBL/GenBank/DDBJ whole genome shotgun (WGS) entry which is preliminary data.</text>
</comment>
<dbReference type="InterPro" id="IPR050147">
    <property type="entry name" value="Ser/Thr_Dehydratase"/>
</dbReference>
<accession>A0ABR3HFN0</accession>
<feature type="domain" description="Tryptophan synthase beta chain-like PALP" evidence="6">
    <location>
        <begin position="71"/>
        <end position="361"/>
    </location>
</feature>
<dbReference type="InterPro" id="IPR001926">
    <property type="entry name" value="TrpB-like_PALP"/>
</dbReference>
<comment type="cofactor">
    <cofactor evidence="1">
        <name>pyridoxal 5'-phosphate</name>
        <dbReference type="ChEBI" id="CHEBI:597326"/>
    </cofactor>
</comment>
<protein>
    <recommendedName>
        <fullName evidence="4">L-serine deaminase</fullName>
    </recommendedName>
    <alternativeName>
        <fullName evidence="5">L-threonine dehydratase</fullName>
    </alternativeName>
</protein>
<dbReference type="InterPro" id="IPR036052">
    <property type="entry name" value="TrpB-like_PALP_sf"/>
</dbReference>
<dbReference type="SUPFAM" id="SSF53686">
    <property type="entry name" value="Tryptophan synthase beta subunit-like PLP-dependent enzymes"/>
    <property type="match status" value="1"/>
</dbReference>
<dbReference type="PANTHER" id="PTHR48078">
    <property type="entry name" value="THREONINE DEHYDRATASE, MITOCHONDRIAL-RELATED"/>
    <property type="match status" value="1"/>
</dbReference>
<dbReference type="Proteomes" id="UP001549920">
    <property type="component" value="Unassembled WGS sequence"/>
</dbReference>
<evidence type="ECO:0000256" key="3">
    <source>
        <dbReference type="ARBA" id="ARBA00023239"/>
    </source>
</evidence>
<evidence type="ECO:0000259" key="6">
    <source>
        <dbReference type="Pfam" id="PF00291"/>
    </source>
</evidence>
<proteinExistence type="predicted"/>
<evidence type="ECO:0000256" key="1">
    <source>
        <dbReference type="ARBA" id="ARBA00001933"/>
    </source>
</evidence>
<keyword evidence="3" id="KW-0456">Lyase</keyword>
<evidence type="ECO:0000313" key="7">
    <source>
        <dbReference type="EMBL" id="KAL0869052.1"/>
    </source>
</evidence>